<feature type="transmembrane region" description="Helical" evidence="8">
    <location>
        <begin position="6"/>
        <end position="29"/>
    </location>
</feature>
<evidence type="ECO:0000256" key="7">
    <source>
        <dbReference type="ARBA" id="ARBA00023136"/>
    </source>
</evidence>
<sequence length="257" mass="27082">MKGISANLIIALGCIIPGLMTGLGAIPIFFTKSVSQKVLDVLLGAAAGVMLSATCFSLILPSIEYGGGDLKAVLIASAGIFLGALMLDMIDKYAPHEHLIDKRVEGKNTESLKKIWLFVIAITIHNFPEGLATGVGFGTENISNGIAIALGIGLQNMPEGMAVALALVREDYSKKSAFLIALFTGLIEPLGAFLGFGLVSIFRPLIGFILALAGGAMLFVISDEIIPETHSNGFEREATYGIIIGFIIMMILDILLG</sequence>
<comment type="subcellular location">
    <subcellularLocation>
        <location evidence="1">Cell membrane</location>
        <topology evidence="1">Multi-pass membrane protein</topology>
    </subcellularLocation>
</comment>
<evidence type="ECO:0000256" key="6">
    <source>
        <dbReference type="ARBA" id="ARBA00022989"/>
    </source>
</evidence>
<evidence type="ECO:0000256" key="1">
    <source>
        <dbReference type="ARBA" id="ARBA00004651"/>
    </source>
</evidence>
<evidence type="ECO:0000256" key="4">
    <source>
        <dbReference type="ARBA" id="ARBA00022692"/>
    </source>
</evidence>
<feature type="transmembrane region" description="Helical" evidence="8">
    <location>
        <begin position="145"/>
        <end position="168"/>
    </location>
</feature>
<feature type="transmembrane region" description="Helical" evidence="8">
    <location>
        <begin position="41"/>
        <end position="60"/>
    </location>
</feature>
<evidence type="ECO:0000256" key="3">
    <source>
        <dbReference type="ARBA" id="ARBA00022475"/>
    </source>
</evidence>
<gene>
    <name evidence="9" type="ORF">J2S72_001059</name>
</gene>
<dbReference type="EMBL" id="JAUSTN010000005">
    <property type="protein sequence ID" value="MDQ0275035.1"/>
    <property type="molecule type" value="Genomic_DNA"/>
</dbReference>
<evidence type="ECO:0000313" key="9">
    <source>
        <dbReference type="EMBL" id="MDQ0275035.1"/>
    </source>
</evidence>
<evidence type="ECO:0000256" key="2">
    <source>
        <dbReference type="ARBA" id="ARBA00006939"/>
    </source>
</evidence>
<organism evidence="9 10">
    <name type="scientific">Peptoniphilus koenoeneniae</name>
    <dbReference type="NCBI Taxonomy" id="507751"/>
    <lineage>
        <taxon>Bacteria</taxon>
        <taxon>Bacillati</taxon>
        <taxon>Bacillota</taxon>
        <taxon>Tissierellia</taxon>
        <taxon>Tissierellales</taxon>
        <taxon>Peptoniphilaceae</taxon>
        <taxon>Peptoniphilus</taxon>
    </lineage>
</organism>
<comment type="caution">
    <text evidence="9">The sequence shown here is derived from an EMBL/GenBank/DDBJ whole genome shotgun (WGS) entry which is preliminary data.</text>
</comment>
<keyword evidence="3" id="KW-1003">Cell membrane</keyword>
<feature type="transmembrane region" description="Helical" evidence="8">
    <location>
        <begin position="115"/>
        <end position="139"/>
    </location>
</feature>
<evidence type="ECO:0000256" key="5">
    <source>
        <dbReference type="ARBA" id="ARBA00022833"/>
    </source>
</evidence>
<feature type="transmembrane region" description="Helical" evidence="8">
    <location>
        <begin position="238"/>
        <end position="256"/>
    </location>
</feature>
<feature type="transmembrane region" description="Helical" evidence="8">
    <location>
        <begin position="205"/>
        <end position="226"/>
    </location>
</feature>
<dbReference type="Proteomes" id="UP001236559">
    <property type="component" value="Unassembled WGS sequence"/>
</dbReference>
<feature type="transmembrane region" description="Helical" evidence="8">
    <location>
        <begin position="177"/>
        <end position="199"/>
    </location>
</feature>
<protein>
    <submittedName>
        <fullName evidence="9">ZIP family zinc transporter</fullName>
    </submittedName>
</protein>
<reference evidence="9 10" key="1">
    <citation type="submission" date="2023-07" db="EMBL/GenBank/DDBJ databases">
        <title>Genomic Encyclopedia of Type Strains, Phase IV (KMG-IV): sequencing the most valuable type-strain genomes for metagenomic binning, comparative biology and taxonomic classification.</title>
        <authorList>
            <person name="Goeker M."/>
        </authorList>
    </citation>
    <scope>NUCLEOTIDE SEQUENCE [LARGE SCALE GENOMIC DNA]</scope>
    <source>
        <strain evidence="9 10">DSM 22616</strain>
    </source>
</reference>
<accession>A0ABU0AUV9</accession>
<dbReference type="Pfam" id="PF02535">
    <property type="entry name" value="Zip"/>
    <property type="match status" value="1"/>
</dbReference>
<name>A0ABU0AUV9_9FIRM</name>
<keyword evidence="6 8" id="KW-1133">Transmembrane helix</keyword>
<proteinExistence type="inferred from homology"/>
<evidence type="ECO:0000313" key="10">
    <source>
        <dbReference type="Proteomes" id="UP001236559"/>
    </source>
</evidence>
<keyword evidence="7 8" id="KW-0472">Membrane</keyword>
<feature type="transmembrane region" description="Helical" evidence="8">
    <location>
        <begin position="72"/>
        <end position="94"/>
    </location>
</feature>
<comment type="similarity">
    <text evidence="2">Belongs to the ZIP transporter (TC 2.A.5) family.</text>
</comment>
<dbReference type="RefSeq" id="WP_023056020.1">
    <property type="nucleotide sequence ID" value="NZ_JAUSTN010000005.1"/>
</dbReference>
<dbReference type="PANTHER" id="PTHR11040">
    <property type="entry name" value="ZINC/IRON TRANSPORTER"/>
    <property type="match status" value="1"/>
</dbReference>
<keyword evidence="10" id="KW-1185">Reference proteome</keyword>
<dbReference type="PANTHER" id="PTHR11040:SF211">
    <property type="entry name" value="ZINC TRANSPORTER ZIP11"/>
    <property type="match status" value="1"/>
</dbReference>
<keyword evidence="4 8" id="KW-0812">Transmembrane</keyword>
<evidence type="ECO:0000256" key="8">
    <source>
        <dbReference type="SAM" id="Phobius"/>
    </source>
</evidence>
<dbReference type="InterPro" id="IPR003689">
    <property type="entry name" value="ZIP"/>
</dbReference>
<keyword evidence="5" id="KW-0862">Zinc</keyword>